<evidence type="ECO:0000259" key="2">
    <source>
        <dbReference type="SMART" id="SM00360"/>
    </source>
</evidence>
<dbReference type="Gene3D" id="3.30.70.330">
    <property type="match status" value="1"/>
</dbReference>
<organism evidence="3 4">
    <name type="scientific">Octopus vulgaris</name>
    <name type="common">Common octopus</name>
    <dbReference type="NCBI Taxonomy" id="6645"/>
    <lineage>
        <taxon>Eukaryota</taxon>
        <taxon>Metazoa</taxon>
        <taxon>Spiralia</taxon>
        <taxon>Lophotrochozoa</taxon>
        <taxon>Mollusca</taxon>
        <taxon>Cephalopoda</taxon>
        <taxon>Coleoidea</taxon>
        <taxon>Octopodiformes</taxon>
        <taxon>Octopoda</taxon>
        <taxon>Incirrata</taxon>
        <taxon>Octopodidae</taxon>
        <taxon>Octopus</taxon>
    </lineage>
</organism>
<dbReference type="Proteomes" id="UP001162480">
    <property type="component" value="Chromosome 5"/>
</dbReference>
<feature type="region of interest" description="Disordered" evidence="1">
    <location>
        <begin position="25"/>
        <end position="93"/>
    </location>
</feature>
<keyword evidence="4" id="KW-1185">Reference proteome</keyword>
<feature type="domain" description="RRM" evidence="2">
    <location>
        <begin position="183"/>
        <end position="252"/>
    </location>
</feature>
<accession>A0AA36F3H3</accession>
<feature type="compositionally biased region" description="Polar residues" evidence="1">
    <location>
        <begin position="380"/>
        <end position="409"/>
    </location>
</feature>
<feature type="compositionally biased region" description="Low complexity" evidence="1">
    <location>
        <begin position="293"/>
        <end position="302"/>
    </location>
</feature>
<evidence type="ECO:0000256" key="1">
    <source>
        <dbReference type="SAM" id="MobiDB-lite"/>
    </source>
</evidence>
<dbReference type="SMART" id="SM00360">
    <property type="entry name" value="RRM"/>
    <property type="match status" value="1"/>
</dbReference>
<evidence type="ECO:0000313" key="4">
    <source>
        <dbReference type="Proteomes" id="UP001162480"/>
    </source>
</evidence>
<dbReference type="InterPro" id="IPR012677">
    <property type="entry name" value="Nucleotide-bd_a/b_plait_sf"/>
</dbReference>
<proteinExistence type="predicted"/>
<reference evidence="3" key="1">
    <citation type="submission" date="2023-08" db="EMBL/GenBank/DDBJ databases">
        <authorList>
            <person name="Alioto T."/>
            <person name="Alioto T."/>
            <person name="Gomez Garrido J."/>
        </authorList>
    </citation>
    <scope>NUCLEOTIDE SEQUENCE</scope>
</reference>
<dbReference type="GO" id="GO:0003723">
    <property type="term" value="F:RNA binding"/>
    <property type="evidence" value="ECO:0007669"/>
    <property type="project" value="InterPro"/>
</dbReference>
<dbReference type="InterPro" id="IPR000504">
    <property type="entry name" value="RRM_dom"/>
</dbReference>
<dbReference type="InterPro" id="IPR035979">
    <property type="entry name" value="RBD_domain_sf"/>
</dbReference>
<dbReference type="SUPFAM" id="SSF54928">
    <property type="entry name" value="RNA-binding domain, RBD"/>
    <property type="match status" value="1"/>
</dbReference>
<feature type="region of interest" description="Disordered" evidence="1">
    <location>
        <begin position="259"/>
        <end position="327"/>
    </location>
</feature>
<gene>
    <name evidence="3" type="ORF">OCTVUL_1B014221</name>
</gene>
<feature type="compositionally biased region" description="Basic residues" evidence="1">
    <location>
        <begin position="280"/>
        <end position="292"/>
    </location>
</feature>
<name>A0AA36F3H3_OCTVU</name>
<protein>
    <submittedName>
        <fullName evidence="3">Nucleolin-like isoform X2</fullName>
    </submittedName>
</protein>
<dbReference type="Pfam" id="PF00076">
    <property type="entry name" value="RRM_1"/>
    <property type="match status" value="1"/>
</dbReference>
<feature type="region of interest" description="Disordered" evidence="1">
    <location>
        <begin position="380"/>
        <end position="421"/>
    </location>
</feature>
<dbReference type="CDD" id="cd00590">
    <property type="entry name" value="RRM_SF"/>
    <property type="match status" value="1"/>
</dbReference>
<sequence>MKVLLTGYYRLSDMSCEETTDDMYVGDCGEDTANQSEAYSGEMPKDDAEANEEQNDVAQTNEETPMEESTEADKADGDKAKTEEEDENTLNLRRPYPNMFTISRLQLEDIKIAVSELSQFWDDTTCLTIRYIKEESGNRKGFMRMKFASEAEAEAVFNKLPKEINGKPFVRDPAEEGNKEDYSLYVNNIPQGVTVEELQALFPSARNVVIPLNEEDQNQGYAMVECRNRQDAENIIAENKDLQIKDNTLTFDLISHASKEGDKKSKYQNNQQKGRYANFSHRRKNQSKKGKRLQQVQQRQQRWSPERRPGRRGPGQFIQGGRMDRGNRRHLIDGGNNNWTQGSQNVTAALSQTSELLKGLTSLLGQQLLNPNQMGGQYGNQSWGHGLDQSNSYGYQSGNRGYGNDSMNYDNKRRRQNRTSW</sequence>
<dbReference type="AlphaFoldDB" id="A0AA36F3H3"/>
<feature type="compositionally biased region" description="Basic residues" evidence="1">
    <location>
        <begin position="412"/>
        <end position="421"/>
    </location>
</feature>
<dbReference type="EMBL" id="OX597818">
    <property type="protein sequence ID" value="CAI9722465.1"/>
    <property type="molecule type" value="Genomic_DNA"/>
</dbReference>
<feature type="compositionally biased region" description="Basic and acidic residues" evidence="1">
    <location>
        <begin position="71"/>
        <end position="82"/>
    </location>
</feature>
<evidence type="ECO:0000313" key="3">
    <source>
        <dbReference type="EMBL" id="CAI9722465.1"/>
    </source>
</evidence>